<keyword evidence="2" id="KW-0812">Transmembrane</keyword>
<dbReference type="InterPro" id="IPR052336">
    <property type="entry name" value="MlaD_Phospholipid_Transporter"/>
</dbReference>
<evidence type="ECO:0000313" key="5">
    <source>
        <dbReference type="Proteomes" id="UP000564496"/>
    </source>
</evidence>
<dbReference type="InterPro" id="IPR003399">
    <property type="entry name" value="Mce/MlaD"/>
</dbReference>
<evidence type="ECO:0000313" key="4">
    <source>
        <dbReference type="EMBL" id="NYI78257.1"/>
    </source>
</evidence>
<dbReference type="EMBL" id="JACBZR010000001">
    <property type="protein sequence ID" value="NYI78257.1"/>
    <property type="molecule type" value="Genomic_DNA"/>
</dbReference>
<gene>
    <name evidence="4" type="ORF">BJ988_002905</name>
</gene>
<protein>
    <submittedName>
        <fullName evidence="4">Phospholipid/cholesterol/gamma-HCH transport system substrate-binding protein</fullName>
    </submittedName>
</protein>
<feature type="transmembrane region" description="Helical" evidence="2">
    <location>
        <begin position="12"/>
        <end position="34"/>
    </location>
</feature>
<dbReference type="Proteomes" id="UP000564496">
    <property type="component" value="Unassembled WGS sequence"/>
</dbReference>
<evidence type="ECO:0000256" key="1">
    <source>
        <dbReference type="SAM" id="MobiDB-lite"/>
    </source>
</evidence>
<dbReference type="AlphaFoldDB" id="A0A7Z0DML7"/>
<dbReference type="RefSeq" id="WP_179658611.1">
    <property type="nucleotide sequence ID" value="NZ_JACBZR010000001.1"/>
</dbReference>
<comment type="caution">
    <text evidence="4">The sequence shown here is derived from an EMBL/GenBank/DDBJ whole genome shotgun (WGS) entry which is preliminary data.</text>
</comment>
<dbReference type="Pfam" id="PF02470">
    <property type="entry name" value="MlaD"/>
    <property type="match status" value="1"/>
</dbReference>
<organism evidence="4 5">
    <name type="scientific">Nocardioides panzhihuensis</name>
    <dbReference type="NCBI Taxonomy" id="860243"/>
    <lineage>
        <taxon>Bacteria</taxon>
        <taxon>Bacillati</taxon>
        <taxon>Actinomycetota</taxon>
        <taxon>Actinomycetes</taxon>
        <taxon>Propionibacteriales</taxon>
        <taxon>Nocardioidaceae</taxon>
        <taxon>Nocardioides</taxon>
    </lineage>
</organism>
<keyword evidence="2" id="KW-0472">Membrane</keyword>
<keyword evidence="5" id="KW-1185">Reference proteome</keyword>
<feature type="domain" description="Mce/MlaD" evidence="3">
    <location>
        <begin position="45"/>
        <end position="120"/>
    </location>
</feature>
<dbReference type="PANTHER" id="PTHR33371">
    <property type="entry name" value="INTERMEMBRANE PHOSPHOLIPID TRANSPORT SYSTEM BINDING PROTEIN MLAD-RELATED"/>
    <property type="match status" value="1"/>
</dbReference>
<evidence type="ECO:0000256" key="2">
    <source>
        <dbReference type="SAM" id="Phobius"/>
    </source>
</evidence>
<proteinExistence type="predicted"/>
<dbReference type="PANTHER" id="PTHR33371:SF4">
    <property type="entry name" value="INTERMEMBRANE PHOSPHOLIPID TRANSPORT SYSTEM BINDING PROTEIN MLAD"/>
    <property type="match status" value="1"/>
</dbReference>
<evidence type="ECO:0000259" key="3">
    <source>
        <dbReference type="Pfam" id="PF02470"/>
    </source>
</evidence>
<reference evidence="4 5" key="1">
    <citation type="submission" date="2020-07" db="EMBL/GenBank/DDBJ databases">
        <title>Sequencing the genomes of 1000 actinobacteria strains.</title>
        <authorList>
            <person name="Klenk H.-P."/>
        </authorList>
    </citation>
    <scope>NUCLEOTIDE SEQUENCE [LARGE SCALE GENOMIC DNA]</scope>
    <source>
        <strain evidence="4 5">DSM 26487</strain>
    </source>
</reference>
<accession>A0A7Z0DML7</accession>
<feature type="region of interest" description="Disordered" evidence="1">
    <location>
        <begin position="401"/>
        <end position="433"/>
    </location>
</feature>
<name>A0A7Z0DML7_9ACTN</name>
<keyword evidence="2" id="KW-1133">Transmembrane helix</keyword>
<sequence>MSIKVTPEFRTRALAFKAGLIVLVVLAGILFVTFKAQTGMPFAKTTEVQALVSNVHSLRANDAVRQFSKRIGRVSSIDYQDGAALVTMELDGDVDVYRDAHVELWDLSALATKFVALDPGTPEAGEIGDEPIPASQTDDSADVYQLLDVLDPKTRSAATSTLRALGGGVAGHAKDIQHLLAAAPDLLGDLGAVSAALAAPETDLVGLLDNVETVSGRLRGRESEMRQLMDRSQETLAAVSVDSGEPLRRTVDQLPQTLEHTERAMSSLQTPLADTGHAMRSLRPGADALGRSERDLRGFLRESVPVAKQVPPVAKTAIPAVEDLTQTVADARPLAPMVRQALADLKVPLGVLAPYAPEMATLFLRGRSFVSQGPQPGVRYARLGLTPGVNTVTGGLIASGDASLPQNMYPRPGEAQNDRAEGLTPPGLPLGVN</sequence>